<dbReference type="InterPro" id="IPR017850">
    <property type="entry name" value="Alkaline_phosphatase_core_sf"/>
</dbReference>
<feature type="domain" description="Bacterial phospholipase C C-terminal" evidence="4">
    <location>
        <begin position="557"/>
        <end position="629"/>
    </location>
</feature>
<dbReference type="EC" id="3.1.4.3" evidence="2"/>
<dbReference type="RefSeq" id="WP_394832759.1">
    <property type="nucleotide sequence ID" value="NZ_CP089929.1"/>
</dbReference>
<dbReference type="PROSITE" id="PS51318">
    <property type="entry name" value="TAT"/>
    <property type="match status" value="1"/>
</dbReference>
<accession>A0ABZ2KZF4</accession>
<dbReference type="Pfam" id="PF04185">
    <property type="entry name" value="Phosphoesterase"/>
    <property type="match status" value="1"/>
</dbReference>
<dbReference type="PANTHER" id="PTHR31956">
    <property type="entry name" value="NON-SPECIFIC PHOSPHOLIPASE C4-RELATED"/>
    <property type="match status" value="1"/>
</dbReference>
<evidence type="ECO:0000256" key="3">
    <source>
        <dbReference type="ARBA" id="ARBA00022801"/>
    </source>
</evidence>
<dbReference type="Gene3D" id="3.40.720.10">
    <property type="entry name" value="Alkaline Phosphatase, subunit A"/>
    <property type="match status" value="2"/>
</dbReference>
<comment type="similarity">
    <text evidence="1">Belongs to the bacterial phospholipase C family.</text>
</comment>
<name>A0ABZ2KZF4_9BACT</name>
<reference evidence="5" key="1">
    <citation type="submission" date="2021-12" db="EMBL/GenBank/DDBJ databases">
        <title>Discovery of the Pendulisporaceae a myxobacterial family with distinct sporulation behavior and unique specialized metabolism.</title>
        <authorList>
            <person name="Garcia R."/>
            <person name="Popoff A."/>
            <person name="Bader C.D."/>
            <person name="Loehr J."/>
            <person name="Walesch S."/>
            <person name="Walt C."/>
            <person name="Boldt J."/>
            <person name="Bunk B."/>
            <person name="Haeckl F.J.F.P.J."/>
            <person name="Gunesch A.P."/>
            <person name="Birkelbach J."/>
            <person name="Nuebel U."/>
            <person name="Pietschmann T."/>
            <person name="Bach T."/>
            <person name="Mueller R."/>
        </authorList>
    </citation>
    <scope>NUCLEOTIDE SEQUENCE</scope>
    <source>
        <strain evidence="5">MSr11367</strain>
    </source>
</reference>
<evidence type="ECO:0000256" key="2">
    <source>
        <dbReference type="ARBA" id="ARBA00012018"/>
    </source>
</evidence>
<dbReference type="EMBL" id="CP089983">
    <property type="protein sequence ID" value="WXB03133.1"/>
    <property type="molecule type" value="Genomic_DNA"/>
</dbReference>
<dbReference type="Proteomes" id="UP001374803">
    <property type="component" value="Chromosome"/>
</dbReference>
<evidence type="ECO:0000259" key="4">
    <source>
        <dbReference type="Pfam" id="PF05506"/>
    </source>
</evidence>
<organism evidence="5 6">
    <name type="scientific">Pendulispora rubella</name>
    <dbReference type="NCBI Taxonomy" id="2741070"/>
    <lineage>
        <taxon>Bacteria</taxon>
        <taxon>Pseudomonadati</taxon>
        <taxon>Myxococcota</taxon>
        <taxon>Myxococcia</taxon>
        <taxon>Myxococcales</taxon>
        <taxon>Sorangiineae</taxon>
        <taxon>Pendulisporaceae</taxon>
        <taxon>Pendulispora</taxon>
    </lineage>
</organism>
<evidence type="ECO:0000313" key="6">
    <source>
        <dbReference type="Proteomes" id="UP001374803"/>
    </source>
</evidence>
<protein>
    <recommendedName>
        <fullName evidence="2">phospholipase C</fullName>
        <ecNumber evidence="2">3.1.4.3</ecNumber>
    </recommendedName>
</protein>
<evidence type="ECO:0000256" key="1">
    <source>
        <dbReference type="ARBA" id="ARBA00009717"/>
    </source>
</evidence>
<gene>
    <name evidence="5" type="ORF">LVJ94_40280</name>
</gene>
<dbReference type="Pfam" id="PF05506">
    <property type="entry name" value="PLipase_C_C"/>
    <property type="match status" value="2"/>
</dbReference>
<feature type="domain" description="Bacterial phospholipase C C-terminal" evidence="4">
    <location>
        <begin position="450"/>
        <end position="537"/>
    </location>
</feature>
<dbReference type="InterPro" id="IPR006311">
    <property type="entry name" value="TAT_signal"/>
</dbReference>
<dbReference type="NCBIfam" id="TIGR03396">
    <property type="entry name" value="PC_PLC"/>
    <property type="match status" value="1"/>
</dbReference>
<dbReference type="InterPro" id="IPR007312">
    <property type="entry name" value="Phosphoesterase"/>
</dbReference>
<dbReference type="PANTHER" id="PTHR31956:SF1">
    <property type="entry name" value="NON-SPECIFIC PHOSPHOLIPASE C1"/>
    <property type="match status" value="1"/>
</dbReference>
<evidence type="ECO:0000313" key="5">
    <source>
        <dbReference type="EMBL" id="WXB03133.1"/>
    </source>
</evidence>
<dbReference type="CDD" id="cd16014">
    <property type="entry name" value="PLC"/>
    <property type="match status" value="1"/>
</dbReference>
<keyword evidence="6" id="KW-1185">Reference proteome</keyword>
<dbReference type="InterPro" id="IPR017767">
    <property type="entry name" value="PC-PLC"/>
</dbReference>
<sequence>MNRRHFLKLAAASAGSTAMLNLLPSHLRRALAMPVRTTGSLDTIEHVVIFMQENRSFDHYFGTLRGVRGFSDRSALQLQTGKSVFYQPNGSSTLLPYPVSEQYMSGTPHDWGTGHSAWNGGLNDKWVQYKGTSTMAYYARNDLAFYHALADAFTICDAYHCSVMGPTNPNRLYLWSGTVDPAGHGGGPVIDNDESRARTWTTYPERLEAAGLSWKVYQETDNYDDNALAWFKQYRDAKPGNPLYDRGMATVGNLVQAFRADVKANKLPKVSWIVAPTALSEHPAYGPVRGAALTSQLLDVLAASPEVWAKTVFILTYDENDGFFDHVPAPTPPDGTPDEFVNGQPIGLGVRVPAIVVSPFSRGGFVCSETFDHTSILRFLEAWTGIKEPNISAWRRAVCGDLTRTLDLTSSTVTWPTLPVTTDPGPGREVTVKPPRTQRVPVQESGTRVARALPYQPNANLRADATAGKVWIDMGNTGTSVAQLAAYANRHRTDGPWRYDVGGTPVSDSFNARAYGGGKYDLSLYGPNRFLRCFAGDLNAPGKDIGVTSLVTTDEGGKLHLVFTNESSSPVTVTVTANSYRTDGPWTYRIAPGESASDSWRAGRYGDGWYDLSVTVSSDPSFSQRLVGHIETGSPSVSG</sequence>
<keyword evidence="3" id="KW-0378">Hydrolase</keyword>
<proteinExistence type="inferred from homology"/>
<dbReference type="InterPro" id="IPR008475">
    <property type="entry name" value="PLipase_C_C"/>
</dbReference>